<dbReference type="SUPFAM" id="SSF53850">
    <property type="entry name" value="Periplasmic binding protein-like II"/>
    <property type="match status" value="1"/>
</dbReference>
<feature type="region of interest" description="Disordered" evidence="2">
    <location>
        <begin position="49"/>
        <end position="68"/>
    </location>
</feature>
<evidence type="ECO:0000259" key="4">
    <source>
        <dbReference type="Pfam" id="PF00497"/>
    </source>
</evidence>
<dbReference type="Gene3D" id="3.40.190.10">
    <property type="entry name" value="Periplasmic binding protein-like II"/>
    <property type="match status" value="2"/>
</dbReference>
<keyword evidence="1" id="KW-0732">Signal</keyword>
<evidence type="ECO:0000256" key="3">
    <source>
        <dbReference type="SAM" id="Phobius"/>
    </source>
</evidence>
<dbReference type="PANTHER" id="PTHR35936">
    <property type="entry name" value="MEMBRANE-BOUND LYTIC MUREIN TRANSGLYCOSYLASE F"/>
    <property type="match status" value="1"/>
</dbReference>
<evidence type="ECO:0000256" key="2">
    <source>
        <dbReference type="SAM" id="MobiDB-lite"/>
    </source>
</evidence>
<organism evidence="5 6">
    <name type="scientific">Lingula anatina</name>
    <name type="common">Brachiopod</name>
    <name type="synonym">Lingula unguis</name>
    <dbReference type="NCBI Taxonomy" id="7574"/>
    <lineage>
        <taxon>Eukaryota</taxon>
        <taxon>Metazoa</taxon>
        <taxon>Spiralia</taxon>
        <taxon>Lophotrochozoa</taxon>
        <taxon>Brachiopoda</taxon>
        <taxon>Linguliformea</taxon>
        <taxon>Lingulata</taxon>
        <taxon>Lingulida</taxon>
        <taxon>Linguloidea</taxon>
        <taxon>Lingulidae</taxon>
        <taxon>Lingula</taxon>
    </lineage>
</organism>
<dbReference type="Proteomes" id="UP000085678">
    <property type="component" value="Unplaced"/>
</dbReference>
<dbReference type="InParanoid" id="A0A1S3HA42"/>
<dbReference type="Pfam" id="PF00497">
    <property type="entry name" value="SBP_bac_3"/>
    <property type="match status" value="1"/>
</dbReference>
<evidence type="ECO:0000313" key="5">
    <source>
        <dbReference type="Proteomes" id="UP000085678"/>
    </source>
</evidence>
<sequence>MEGGTAPAAEPSSSGNRILIVLVAVCAVVTIVAIVIAVVAVSRSSTTPNITIQGDQTSKGGGTSAGQGSSAGGRIFTLAVGHDWGAHQYIDTSGYLAGFHYDLIEAVCTEAGIDCRTVWDKYSNCWDTTIGQPSHGGQGLMGRWYDACVGWFPTIGRVQVFSFSSPFLKPPVSYLFTKPGNAASFSSRNLANKKIGFIDGFATDEKCLVRWTDVKGQDNMTIIHVQNPADVVAKLKSGEIEVAFASALDMVHYASRAIPEVEQVPGVGFSCMLSGNGVMTRKDNDFNSKWNVGLSKLVSSGKFKKLCDDAATKHGSRGHVPCVDG</sequence>
<keyword evidence="3" id="KW-1133">Transmembrane helix</keyword>
<feature type="compositionally biased region" description="Gly residues" evidence="2">
    <location>
        <begin position="59"/>
        <end position="68"/>
    </location>
</feature>
<dbReference type="OrthoDB" id="5984008at2759"/>
<proteinExistence type="predicted"/>
<dbReference type="InterPro" id="IPR001638">
    <property type="entry name" value="Solute-binding_3/MltF_N"/>
</dbReference>
<keyword evidence="5" id="KW-1185">Reference proteome</keyword>
<dbReference type="RefSeq" id="XP_013381984.1">
    <property type="nucleotide sequence ID" value="XM_013526530.1"/>
</dbReference>
<keyword evidence="3" id="KW-0812">Transmembrane</keyword>
<keyword evidence="3" id="KW-0472">Membrane</keyword>
<accession>A0A1S3HA42</accession>
<dbReference type="KEGG" id="lak:106152797"/>
<dbReference type="AlphaFoldDB" id="A0A1S3HA42"/>
<reference evidence="6" key="1">
    <citation type="submission" date="2025-08" db="UniProtKB">
        <authorList>
            <consortium name="RefSeq"/>
        </authorList>
    </citation>
    <scope>IDENTIFICATION</scope>
    <source>
        <tissue evidence="6">Gonads</tissue>
    </source>
</reference>
<feature type="transmembrane region" description="Helical" evidence="3">
    <location>
        <begin position="18"/>
        <end position="41"/>
    </location>
</feature>
<evidence type="ECO:0000313" key="6">
    <source>
        <dbReference type="RefSeq" id="XP_013381984.1"/>
    </source>
</evidence>
<feature type="domain" description="Solute-binding protein family 3/N-terminal" evidence="4">
    <location>
        <begin position="79"/>
        <end position="306"/>
    </location>
</feature>
<dbReference type="PANTHER" id="PTHR35936:SF19">
    <property type="entry name" value="AMINO-ACID-BINDING PROTEIN YXEM-RELATED"/>
    <property type="match status" value="1"/>
</dbReference>
<name>A0A1S3HA42_LINAN</name>
<gene>
    <name evidence="6" type="primary">LOC106152797</name>
</gene>
<protein>
    <submittedName>
        <fullName evidence="6">Uncharacterized protein LOC106152797</fullName>
    </submittedName>
</protein>
<dbReference type="GeneID" id="106152797"/>
<evidence type="ECO:0000256" key="1">
    <source>
        <dbReference type="ARBA" id="ARBA00022729"/>
    </source>
</evidence>